<organism evidence="1">
    <name type="scientific">uncultured Segetibacter sp</name>
    <dbReference type="NCBI Taxonomy" id="481133"/>
    <lineage>
        <taxon>Bacteria</taxon>
        <taxon>Pseudomonadati</taxon>
        <taxon>Bacteroidota</taxon>
        <taxon>Chitinophagia</taxon>
        <taxon>Chitinophagales</taxon>
        <taxon>Chitinophagaceae</taxon>
        <taxon>Segetibacter</taxon>
        <taxon>environmental samples</taxon>
    </lineage>
</organism>
<reference evidence="1" key="1">
    <citation type="submission" date="2020-02" db="EMBL/GenBank/DDBJ databases">
        <authorList>
            <person name="Meier V. D."/>
        </authorList>
    </citation>
    <scope>NUCLEOTIDE SEQUENCE</scope>
    <source>
        <strain evidence="1">AVDCRST_MAG96</strain>
    </source>
</reference>
<protein>
    <submittedName>
        <fullName evidence="1">Uncharacterized protein</fullName>
    </submittedName>
</protein>
<dbReference type="AlphaFoldDB" id="A0A6J4T652"/>
<dbReference type="EMBL" id="CADCVN010001032">
    <property type="protein sequence ID" value="CAA9515016.1"/>
    <property type="molecule type" value="Genomic_DNA"/>
</dbReference>
<accession>A0A6J4T652</accession>
<gene>
    <name evidence="1" type="ORF">AVDCRST_MAG96-2638</name>
</gene>
<name>A0A6J4T652_9BACT</name>
<evidence type="ECO:0000313" key="1">
    <source>
        <dbReference type="EMBL" id="CAA9515016.1"/>
    </source>
</evidence>
<sequence>MYEKKHFKRFFPASRLNFIGGRLVFTCNTNCLIYRFITLQ</sequence>
<proteinExistence type="predicted"/>